<gene>
    <name evidence="1" type="ORF">ILEXP_LOCUS34609</name>
</gene>
<sequence length="170" mass="18731">MSGAVVVNTTLKMAPYSYWEKDRLPPFQNSHRGFRSLISHISVLPPPPPTSQPVSDRSIDRSLLLLRLQPPSFPTRPDDSAPLYCKGVMVQFMMDSDWMNVMLIEAGCSILNVGFPEVGNDGFPGVLNFVFPAGIVVTAGIQLDGCCLYWRGACVAQEMDKRKEGKPGNE</sequence>
<dbReference type="Proteomes" id="UP001642360">
    <property type="component" value="Unassembled WGS sequence"/>
</dbReference>
<organism evidence="1 2">
    <name type="scientific">Ilex paraguariensis</name>
    <name type="common">yerba mate</name>
    <dbReference type="NCBI Taxonomy" id="185542"/>
    <lineage>
        <taxon>Eukaryota</taxon>
        <taxon>Viridiplantae</taxon>
        <taxon>Streptophyta</taxon>
        <taxon>Embryophyta</taxon>
        <taxon>Tracheophyta</taxon>
        <taxon>Spermatophyta</taxon>
        <taxon>Magnoliopsida</taxon>
        <taxon>eudicotyledons</taxon>
        <taxon>Gunneridae</taxon>
        <taxon>Pentapetalae</taxon>
        <taxon>asterids</taxon>
        <taxon>campanulids</taxon>
        <taxon>Aquifoliales</taxon>
        <taxon>Aquifoliaceae</taxon>
        <taxon>Ilex</taxon>
    </lineage>
</organism>
<evidence type="ECO:0000313" key="1">
    <source>
        <dbReference type="EMBL" id="CAK9165440.1"/>
    </source>
</evidence>
<reference evidence="1 2" key="1">
    <citation type="submission" date="2024-02" db="EMBL/GenBank/DDBJ databases">
        <authorList>
            <person name="Vignale AGUSTIN F."/>
            <person name="Sosa J E."/>
            <person name="Modenutti C."/>
        </authorList>
    </citation>
    <scope>NUCLEOTIDE SEQUENCE [LARGE SCALE GENOMIC DNA]</scope>
</reference>
<protein>
    <submittedName>
        <fullName evidence="1">Uncharacterized protein</fullName>
    </submittedName>
</protein>
<dbReference type="EMBL" id="CAUOFW020004391">
    <property type="protein sequence ID" value="CAK9165440.1"/>
    <property type="molecule type" value="Genomic_DNA"/>
</dbReference>
<dbReference type="AlphaFoldDB" id="A0ABC8T7T0"/>
<evidence type="ECO:0000313" key="2">
    <source>
        <dbReference type="Proteomes" id="UP001642360"/>
    </source>
</evidence>
<proteinExistence type="predicted"/>
<comment type="caution">
    <text evidence="1">The sequence shown here is derived from an EMBL/GenBank/DDBJ whole genome shotgun (WGS) entry which is preliminary data.</text>
</comment>
<keyword evidence="2" id="KW-1185">Reference proteome</keyword>
<accession>A0ABC8T7T0</accession>
<name>A0ABC8T7T0_9AQUA</name>